<reference evidence="1" key="1">
    <citation type="submission" date="2022-11" db="EMBL/GenBank/DDBJ databases">
        <title>Chromosome-level genome of Pogonophryne albipinna.</title>
        <authorList>
            <person name="Jo E."/>
        </authorList>
    </citation>
    <scope>NUCLEOTIDE SEQUENCE</scope>
    <source>
        <strain evidence="1">SGF0006</strain>
        <tissue evidence="1">Muscle</tissue>
    </source>
</reference>
<proteinExistence type="predicted"/>
<keyword evidence="2" id="KW-1185">Reference proteome</keyword>
<dbReference type="AlphaFoldDB" id="A0AAD6BTT2"/>
<name>A0AAD6BTT2_9TELE</name>
<evidence type="ECO:0000313" key="2">
    <source>
        <dbReference type="Proteomes" id="UP001219934"/>
    </source>
</evidence>
<dbReference type="Proteomes" id="UP001219934">
    <property type="component" value="Unassembled WGS sequence"/>
</dbReference>
<sequence>MKRSRALFALSGMDNERKIRTACVPGTFVEAALQRYYFSVEDPREATTLRSVFDPDTHCSTTDIMRL</sequence>
<gene>
    <name evidence="1" type="ORF">JOQ06_020596</name>
</gene>
<organism evidence="1 2">
    <name type="scientific">Pogonophryne albipinna</name>
    <dbReference type="NCBI Taxonomy" id="1090488"/>
    <lineage>
        <taxon>Eukaryota</taxon>
        <taxon>Metazoa</taxon>
        <taxon>Chordata</taxon>
        <taxon>Craniata</taxon>
        <taxon>Vertebrata</taxon>
        <taxon>Euteleostomi</taxon>
        <taxon>Actinopterygii</taxon>
        <taxon>Neopterygii</taxon>
        <taxon>Teleostei</taxon>
        <taxon>Neoteleostei</taxon>
        <taxon>Acanthomorphata</taxon>
        <taxon>Eupercaria</taxon>
        <taxon>Perciformes</taxon>
        <taxon>Notothenioidei</taxon>
        <taxon>Pogonophryne</taxon>
    </lineage>
</organism>
<protein>
    <submittedName>
        <fullName evidence="1">Uncharacterized protein</fullName>
    </submittedName>
</protein>
<comment type="caution">
    <text evidence="1">The sequence shown here is derived from an EMBL/GenBank/DDBJ whole genome shotgun (WGS) entry which is preliminary data.</text>
</comment>
<accession>A0AAD6BTT2</accession>
<evidence type="ECO:0000313" key="1">
    <source>
        <dbReference type="EMBL" id="KAJ4949078.1"/>
    </source>
</evidence>
<dbReference type="EMBL" id="JAPTMU010000001">
    <property type="protein sequence ID" value="KAJ4949078.1"/>
    <property type="molecule type" value="Genomic_DNA"/>
</dbReference>